<evidence type="ECO:0000256" key="1">
    <source>
        <dbReference type="SAM" id="SignalP"/>
    </source>
</evidence>
<reference evidence="2" key="1">
    <citation type="submission" date="2020-10" db="EMBL/GenBank/DDBJ databases">
        <title>An improved Amphimedon queenslandica hologenome assembly reveals how three proteobacterial symbionts can extend the metabolic phenotypic of their marine sponge host.</title>
        <authorList>
            <person name="Degnan B."/>
            <person name="Degnan S."/>
            <person name="Xiang X."/>
        </authorList>
    </citation>
    <scope>NUCLEOTIDE SEQUENCE</scope>
    <source>
        <strain evidence="2">AqS2</strain>
    </source>
</reference>
<sequence>MRKTAATLLLACVALAGCTSLRDGYYQAVTVTTEPPNATCKFAYDDGVPFSTVTSGEPAYNIRRSYKDIYVTCGKRGYADAQKVLPAGINRENNRFFIWGLGLDVLTQSNRAYPTELHIDLTPN</sequence>
<organism evidence="2 3">
    <name type="scientific">Candidatus Amphirhobacter heronislandensis</name>
    <dbReference type="NCBI Taxonomy" id="1732024"/>
    <lineage>
        <taxon>Bacteria</taxon>
        <taxon>Pseudomonadati</taxon>
        <taxon>Pseudomonadota</taxon>
        <taxon>Gammaproteobacteria</taxon>
        <taxon>Candidatus Tethybacterales</taxon>
        <taxon>Candidatus Tethybacteraceae</taxon>
        <taxon>Candidatus Amphirhobacter</taxon>
    </lineage>
</organism>
<dbReference type="Proteomes" id="UP000604381">
    <property type="component" value="Unassembled WGS sequence"/>
</dbReference>
<protein>
    <recommendedName>
        <fullName evidence="4">PEGA domain-containing protein</fullName>
    </recommendedName>
</protein>
<evidence type="ECO:0008006" key="4">
    <source>
        <dbReference type="Google" id="ProtNLM"/>
    </source>
</evidence>
<feature type="signal peptide" evidence="1">
    <location>
        <begin position="1"/>
        <end position="16"/>
    </location>
</feature>
<gene>
    <name evidence="2" type="ORF">ISN26_01070</name>
</gene>
<dbReference type="EMBL" id="JADHEI010000013">
    <property type="protein sequence ID" value="MBF2734683.1"/>
    <property type="molecule type" value="Genomic_DNA"/>
</dbReference>
<dbReference type="AlphaFoldDB" id="A0A930UBT0"/>
<proteinExistence type="predicted"/>
<accession>A0A930UBT0</accession>
<evidence type="ECO:0000313" key="3">
    <source>
        <dbReference type="Proteomes" id="UP000604381"/>
    </source>
</evidence>
<keyword evidence="3" id="KW-1185">Reference proteome</keyword>
<name>A0A930UBT0_9GAMM</name>
<comment type="caution">
    <text evidence="2">The sequence shown here is derived from an EMBL/GenBank/DDBJ whole genome shotgun (WGS) entry which is preliminary data.</text>
</comment>
<evidence type="ECO:0000313" key="2">
    <source>
        <dbReference type="EMBL" id="MBF2734683.1"/>
    </source>
</evidence>
<dbReference type="PROSITE" id="PS51257">
    <property type="entry name" value="PROKAR_LIPOPROTEIN"/>
    <property type="match status" value="1"/>
</dbReference>
<keyword evidence="1" id="KW-0732">Signal</keyword>
<feature type="chain" id="PRO_5037848307" description="PEGA domain-containing protein" evidence="1">
    <location>
        <begin position="17"/>
        <end position="124"/>
    </location>
</feature>